<keyword evidence="3" id="KW-1185">Reference proteome</keyword>
<dbReference type="Pfam" id="PF05437">
    <property type="entry name" value="AzlD"/>
    <property type="match status" value="1"/>
</dbReference>
<dbReference type="InterPro" id="IPR008407">
    <property type="entry name" value="Brnchd-chn_aa_trnsp_AzlD"/>
</dbReference>
<dbReference type="Proteomes" id="UP000671879">
    <property type="component" value="Chromosome"/>
</dbReference>
<evidence type="ECO:0000313" key="2">
    <source>
        <dbReference type="EMBL" id="QTX31811.1"/>
    </source>
</evidence>
<keyword evidence="1" id="KW-0812">Transmembrane</keyword>
<evidence type="ECO:0000256" key="1">
    <source>
        <dbReference type="SAM" id="Phobius"/>
    </source>
</evidence>
<keyword evidence="1" id="KW-1133">Transmembrane helix</keyword>
<accession>A0A9Q7EYB0</accession>
<gene>
    <name evidence="2" type="ORF">KAR29_10770</name>
</gene>
<organism evidence="2 3">
    <name type="scientific">Aminithiophilus ramosus</name>
    <dbReference type="NCBI Taxonomy" id="3029084"/>
    <lineage>
        <taxon>Bacteria</taxon>
        <taxon>Thermotogati</taxon>
        <taxon>Synergistota</taxon>
        <taxon>Synergistia</taxon>
        <taxon>Synergistales</taxon>
        <taxon>Aminithiophilaceae</taxon>
        <taxon>Aminithiophilus</taxon>
    </lineage>
</organism>
<proteinExistence type="predicted"/>
<protein>
    <submittedName>
        <fullName evidence="2">AzlD domain-containing protein</fullName>
    </submittedName>
</protein>
<name>A0A9Q7EYB0_9BACT</name>
<dbReference type="AlphaFoldDB" id="A0A9Q7EYB0"/>
<feature type="transmembrane region" description="Helical" evidence="1">
    <location>
        <begin position="42"/>
        <end position="60"/>
    </location>
</feature>
<dbReference type="EMBL" id="CP072943">
    <property type="protein sequence ID" value="QTX31811.1"/>
    <property type="molecule type" value="Genomic_DNA"/>
</dbReference>
<keyword evidence="1" id="KW-0472">Membrane</keyword>
<evidence type="ECO:0000313" key="3">
    <source>
        <dbReference type="Proteomes" id="UP000671879"/>
    </source>
</evidence>
<sequence>MNRALLTALLMALVTYLPRMIPLVFLGDRKLPPFWDNLLRYVPYAVLGALIFPETLMSTGRLSSSLAGTATALVLAWCGRGLIQVVFGAIAVTLALELLF</sequence>
<dbReference type="RefSeq" id="WP_274372997.1">
    <property type="nucleotide sequence ID" value="NZ_CP072943.1"/>
</dbReference>
<reference evidence="3" key="1">
    <citation type="submission" date="2021-04" db="EMBL/GenBank/DDBJ databases">
        <title>A novel Synergistetes isolate from a pyrite-forming mixed culture.</title>
        <authorList>
            <person name="Bunk B."/>
            <person name="Sproer C."/>
            <person name="Spring S."/>
            <person name="Pester M."/>
        </authorList>
    </citation>
    <scope>NUCLEOTIDE SEQUENCE [LARGE SCALE GENOMIC DNA]</scope>
    <source>
        <strain evidence="3">J.5.4.2-T.3.5.2</strain>
    </source>
</reference>
<feature type="transmembrane region" description="Helical" evidence="1">
    <location>
        <begin position="72"/>
        <end position="96"/>
    </location>
</feature>
<dbReference type="KEGG" id="aram:KAR29_10770"/>